<sequence>MLQLLNLLSGFSFSAPFTAISDGILNWED</sequence>
<accession>A0A543KQZ9</accession>
<proteinExistence type="predicted"/>
<dbReference type="Proteomes" id="UP000315133">
    <property type="component" value="Unassembled WGS sequence"/>
</dbReference>
<gene>
    <name evidence="1" type="ORF">FB476_2386</name>
</gene>
<keyword evidence="2" id="KW-1185">Reference proteome</keyword>
<protein>
    <submittedName>
        <fullName evidence="1">Uncharacterized protein</fullName>
    </submittedName>
</protein>
<reference evidence="1 2" key="1">
    <citation type="submission" date="2019-06" db="EMBL/GenBank/DDBJ databases">
        <title>Sequencing the genomes of 1000 actinobacteria strains.</title>
        <authorList>
            <person name="Klenk H.-P."/>
        </authorList>
    </citation>
    <scope>NUCLEOTIDE SEQUENCE [LARGE SCALE GENOMIC DNA]</scope>
    <source>
        <strain evidence="1 2">DSM 12362</strain>
    </source>
</reference>
<evidence type="ECO:0000313" key="2">
    <source>
        <dbReference type="Proteomes" id="UP000315133"/>
    </source>
</evidence>
<evidence type="ECO:0000313" key="1">
    <source>
        <dbReference type="EMBL" id="TQM97474.1"/>
    </source>
</evidence>
<comment type="caution">
    <text evidence="1">The sequence shown here is derived from an EMBL/GenBank/DDBJ whole genome shotgun (WGS) entry which is preliminary data.</text>
</comment>
<organism evidence="1 2">
    <name type="scientific">Ornithinimicrobium humiphilum</name>
    <dbReference type="NCBI Taxonomy" id="125288"/>
    <lineage>
        <taxon>Bacteria</taxon>
        <taxon>Bacillati</taxon>
        <taxon>Actinomycetota</taxon>
        <taxon>Actinomycetes</taxon>
        <taxon>Micrococcales</taxon>
        <taxon>Ornithinimicrobiaceae</taxon>
        <taxon>Ornithinimicrobium</taxon>
    </lineage>
</organism>
<dbReference type="AlphaFoldDB" id="A0A543KQZ9"/>
<dbReference type="EMBL" id="VFPU01000001">
    <property type="protein sequence ID" value="TQM97474.1"/>
    <property type="molecule type" value="Genomic_DNA"/>
</dbReference>
<name>A0A543KQZ9_9MICO</name>